<accession>A0A4U8YRK4</accession>
<keyword evidence="5" id="KW-1185">Reference proteome</keyword>
<dbReference type="SMART" id="SM00935">
    <property type="entry name" value="OmpH"/>
    <property type="match status" value="1"/>
</dbReference>
<dbReference type="InterPro" id="IPR024930">
    <property type="entry name" value="Skp_dom_sf"/>
</dbReference>
<dbReference type="SUPFAM" id="SSF111384">
    <property type="entry name" value="OmpH-like"/>
    <property type="match status" value="1"/>
</dbReference>
<evidence type="ECO:0000256" key="1">
    <source>
        <dbReference type="ARBA" id="ARBA00009091"/>
    </source>
</evidence>
<dbReference type="RefSeq" id="WP_180145916.1">
    <property type="nucleotide sequence ID" value="NZ_CAADHO010000012.1"/>
</dbReference>
<dbReference type="Gene3D" id="3.30.910.20">
    <property type="entry name" value="Skp domain"/>
    <property type="match status" value="1"/>
</dbReference>
<name>A0A4U8YRK4_9BACT</name>
<dbReference type="GO" id="GO:0005829">
    <property type="term" value="C:cytosol"/>
    <property type="evidence" value="ECO:0007669"/>
    <property type="project" value="TreeGrafter"/>
</dbReference>
<evidence type="ECO:0000313" key="4">
    <source>
        <dbReference type="EMBL" id="VFQ46995.1"/>
    </source>
</evidence>
<evidence type="ECO:0000256" key="2">
    <source>
        <dbReference type="ARBA" id="ARBA00022729"/>
    </source>
</evidence>
<reference evidence="4 5" key="1">
    <citation type="submission" date="2019-03" db="EMBL/GenBank/DDBJ databases">
        <authorList>
            <person name="Nijsse B."/>
        </authorList>
    </citation>
    <scope>NUCLEOTIDE SEQUENCE [LARGE SCALE GENOMIC DNA]</scope>
    <source>
        <strain evidence="4">Desulfoluna butyratoxydans MSL71</strain>
    </source>
</reference>
<dbReference type="GO" id="GO:0050821">
    <property type="term" value="P:protein stabilization"/>
    <property type="evidence" value="ECO:0007669"/>
    <property type="project" value="TreeGrafter"/>
</dbReference>
<sequence length="166" mass="18692">MALAFLALLGGSVQAADVAKIGVVDFQRVLKESKAGREAAEAFRTKQAERTAELGRLKKRIGVLQGELENLELSATTREVGEKRKELETLLGEFKAADRKYSRLFEDINRRQTEKIRSDLAGIIDRLGRKGGYLLIVEKKEVLYAPESMDMTSRLIGLYDKAYEKR</sequence>
<dbReference type="GO" id="GO:0051082">
    <property type="term" value="F:unfolded protein binding"/>
    <property type="evidence" value="ECO:0007669"/>
    <property type="project" value="InterPro"/>
</dbReference>
<evidence type="ECO:0000313" key="5">
    <source>
        <dbReference type="Proteomes" id="UP000507962"/>
    </source>
</evidence>
<evidence type="ECO:0000256" key="3">
    <source>
        <dbReference type="SAM" id="SignalP"/>
    </source>
</evidence>
<dbReference type="Pfam" id="PF03938">
    <property type="entry name" value="OmpH"/>
    <property type="match status" value="1"/>
</dbReference>
<feature type="chain" id="PRO_5020256116" evidence="3">
    <location>
        <begin position="16"/>
        <end position="166"/>
    </location>
</feature>
<proteinExistence type="inferred from homology"/>
<dbReference type="EMBL" id="CAADHO010000012">
    <property type="protein sequence ID" value="VFQ46995.1"/>
    <property type="molecule type" value="Genomic_DNA"/>
</dbReference>
<comment type="similarity">
    <text evidence="1">Belongs to the Skp family.</text>
</comment>
<feature type="signal peptide" evidence="3">
    <location>
        <begin position="1"/>
        <end position="15"/>
    </location>
</feature>
<dbReference type="PANTHER" id="PTHR35089">
    <property type="entry name" value="CHAPERONE PROTEIN SKP"/>
    <property type="match status" value="1"/>
</dbReference>
<dbReference type="InterPro" id="IPR005632">
    <property type="entry name" value="Chaperone_Skp"/>
</dbReference>
<dbReference type="Proteomes" id="UP000507962">
    <property type="component" value="Unassembled WGS sequence"/>
</dbReference>
<keyword evidence="2 3" id="KW-0732">Signal</keyword>
<dbReference type="AlphaFoldDB" id="A0A4U8YRK4"/>
<dbReference type="PANTHER" id="PTHR35089:SF1">
    <property type="entry name" value="CHAPERONE PROTEIN SKP"/>
    <property type="match status" value="1"/>
</dbReference>
<organism evidence="4 5">
    <name type="scientific">Desulfoluna butyratoxydans</name>
    <dbReference type="NCBI Taxonomy" id="231438"/>
    <lineage>
        <taxon>Bacteria</taxon>
        <taxon>Pseudomonadati</taxon>
        <taxon>Thermodesulfobacteriota</taxon>
        <taxon>Desulfobacteria</taxon>
        <taxon>Desulfobacterales</taxon>
        <taxon>Desulfolunaceae</taxon>
        <taxon>Desulfoluna</taxon>
    </lineage>
</organism>
<gene>
    <name evidence="4" type="ORF">MSL71_46770</name>
</gene>
<protein>
    <submittedName>
        <fullName evidence="4">Chaperone protein skp</fullName>
    </submittedName>
</protein>